<evidence type="ECO:0000256" key="1">
    <source>
        <dbReference type="SAM" id="Phobius"/>
    </source>
</evidence>
<gene>
    <name evidence="2" type="ORF">A11A3_11006</name>
</gene>
<proteinExistence type="predicted"/>
<keyword evidence="1" id="KW-1133">Transmembrane helix</keyword>
<feature type="transmembrane region" description="Helical" evidence="1">
    <location>
        <begin position="46"/>
        <end position="71"/>
    </location>
</feature>
<dbReference type="EMBL" id="AMRJ01000016">
    <property type="protein sequence ID" value="EKF74030.1"/>
    <property type="molecule type" value="Genomic_DNA"/>
</dbReference>
<dbReference type="eggNOG" id="ENOG503386V">
    <property type="taxonomic scope" value="Bacteria"/>
</dbReference>
<dbReference type="STRING" id="1177179.A11A3_11006"/>
<evidence type="ECO:0000313" key="2">
    <source>
        <dbReference type="EMBL" id="EKF74030.1"/>
    </source>
</evidence>
<accession>L0WE02</accession>
<sequence length="122" mass="12727">MEDFDASNSAVEQQELSSIQKSAIGWGIAALVLAIIMVSYNNSAMVLGAGLMAKIFAAVVGTVTGTIGALIGDAIRRFAKPDMMFTSGGMGSLIWIKLFWMMGPQTVGLVIGVALGISLVLM</sequence>
<name>L0WE02_9GAMM</name>
<dbReference type="Proteomes" id="UP000010164">
    <property type="component" value="Unassembled WGS sequence"/>
</dbReference>
<keyword evidence="1" id="KW-0472">Membrane</keyword>
<feature type="transmembrane region" description="Helical" evidence="1">
    <location>
        <begin position="106"/>
        <end position="121"/>
    </location>
</feature>
<dbReference type="RefSeq" id="WP_008929378.1">
    <property type="nucleotide sequence ID" value="NZ_AMRJ01000016.1"/>
</dbReference>
<dbReference type="AlphaFoldDB" id="L0WE02"/>
<comment type="caution">
    <text evidence="2">The sequence shown here is derived from an EMBL/GenBank/DDBJ whole genome shotgun (WGS) entry which is preliminary data.</text>
</comment>
<reference evidence="2 3" key="1">
    <citation type="journal article" date="2012" name="J. Bacteriol.">
        <title>Genome Sequence of the Alkane-Degrading Bacterium Alcanivorax hongdengensis Type Strain A-11-3.</title>
        <authorList>
            <person name="Lai Q."/>
            <person name="Shao Z."/>
        </authorList>
    </citation>
    <scope>NUCLEOTIDE SEQUENCE [LARGE SCALE GENOMIC DNA]</scope>
    <source>
        <strain evidence="2 3">A-11-3</strain>
    </source>
</reference>
<keyword evidence="3" id="KW-1185">Reference proteome</keyword>
<organism evidence="2 3">
    <name type="scientific">Alcanivorax hongdengensis A-11-3</name>
    <dbReference type="NCBI Taxonomy" id="1177179"/>
    <lineage>
        <taxon>Bacteria</taxon>
        <taxon>Pseudomonadati</taxon>
        <taxon>Pseudomonadota</taxon>
        <taxon>Gammaproteobacteria</taxon>
        <taxon>Oceanospirillales</taxon>
        <taxon>Alcanivoracaceae</taxon>
        <taxon>Alcanivorax</taxon>
    </lineage>
</organism>
<evidence type="ECO:0000313" key="3">
    <source>
        <dbReference type="Proteomes" id="UP000010164"/>
    </source>
</evidence>
<feature type="transmembrane region" description="Helical" evidence="1">
    <location>
        <begin position="23"/>
        <end position="40"/>
    </location>
</feature>
<dbReference type="PATRIC" id="fig|1177179.3.peg.2196"/>
<keyword evidence="1" id="KW-0812">Transmembrane</keyword>
<protein>
    <submittedName>
        <fullName evidence="2">Uncharacterized protein</fullName>
    </submittedName>
</protein>